<evidence type="ECO:0000313" key="2">
    <source>
        <dbReference type="EnsemblProtists" id="EKX34699"/>
    </source>
</evidence>
<name>L1IFL0_GUITC</name>
<dbReference type="HOGENOM" id="CLU_1345419_0_0_1"/>
<gene>
    <name evidence="1" type="ORF">GUITHDRAFT_147018</name>
</gene>
<dbReference type="PaxDb" id="55529-EKX34699"/>
<reference evidence="2" key="3">
    <citation type="submission" date="2016-03" db="UniProtKB">
        <authorList>
            <consortium name="EnsemblProtists"/>
        </authorList>
    </citation>
    <scope>IDENTIFICATION</scope>
</reference>
<dbReference type="Proteomes" id="UP000011087">
    <property type="component" value="Unassembled WGS sequence"/>
</dbReference>
<sequence length="204" mass="23627">MTGDHAELIPIEVLERERREANMRTYQIEHSNSTQTGNRRQPRAGCYPLNFSPFKMTASLNSSVGLNHLEIKRDKNRVLQLLREEFKSVYFDEVVSPQMGMKDFSATDDELENEDSSIKEMKSAGSKSALNKSPSGLRWPLVFRNQHSDREPLVPMENDARKALPENLSRHSICVIAKPKKDVSHRNRKSQRIYCWKPRMEKRA</sequence>
<evidence type="ECO:0000313" key="3">
    <source>
        <dbReference type="Proteomes" id="UP000011087"/>
    </source>
</evidence>
<evidence type="ECO:0000313" key="1">
    <source>
        <dbReference type="EMBL" id="EKX34699.1"/>
    </source>
</evidence>
<reference evidence="1 3" key="1">
    <citation type="journal article" date="2012" name="Nature">
        <title>Algal genomes reveal evolutionary mosaicism and the fate of nucleomorphs.</title>
        <authorList>
            <consortium name="DOE Joint Genome Institute"/>
            <person name="Curtis B.A."/>
            <person name="Tanifuji G."/>
            <person name="Burki F."/>
            <person name="Gruber A."/>
            <person name="Irimia M."/>
            <person name="Maruyama S."/>
            <person name="Arias M.C."/>
            <person name="Ball S.G."/>
            <person name="Gile G.H."/>
            <person name="Hirakawa Y."/>
            <person name="Hopkins J.F."/>
            <person name="Kuo A."/>
            <person name="Rensing S.A."/>
            <person name="Schmutz J."/>
            <person name="Symeonidi A."/>
            <person name="Elias M."/>
            <person name="Eveleigh R.J."/>
            <person name="Herman E.K."/>
            <person name="Klute M.J."/>
            <person name="Nakayama T."/>
            <person name="Obornik M."/>
            <person name="Reyes-Prieto A."/>
            <person name="Armbrust E.V."/>
            <person name="Aves S.J."/>
            <person name="Beiko R.G."/>
            <person name="Coutinho P."/>
            <person name="Dacks J.B."/>
            <person name="Durnford D.G."/>
            <person name="Fast N.M."/>
            <person name="Green B.R."/>
            <person name="Grisdale C.J."/>
            <person name="Hempel F."/>
            <person name="Henrissat B."/>
            <person name="Hoppner M.P."/>
            <person name="Ishida K."/>
            <person name="Kim E."/>
            <person name="Koreny L."/>
            <person name="Kroth P.G."/>
            <person name="Liu Y."/>
            <person name="Malik S.B."/>
            <person name="Maier U.G."/>
            <person name="McRose D."/>
            <person name="Mock T."/>
            <person name="Neilson J.A."/>
            <person name="Onodera N.T."/>
            <person name="Poole A.M."/>
            <person name="Pritham E.J."/>
            <person name="Richards T.A."/>
            <person name="Rocap G."/>
            <person name="Roy S.W."/>
            <person name="Sarai C."/>
            <person name="Schaack S."/>
            <person name="Shirato S."/>
            <person name="Slamovits C.H."/>
            <person name="Spencer D.F."/>
            <person name="Suzuki S."/>
            <person name="Worden A.Z."/>
            <person name="Zauner S."/>
            <person name="Barry K."/>
            <person name="Bell C."/>
            <person name="Bharti A.K."/>
            <person name="Crow J.A."/>
            <person name="Grimwood J."/>
            <person name="Kramer R."/>
            <person name="Lindquist E."/>
            <person name="Lucas S."/>
            <person name="Salamov A."/>
            <person name="McFadden G.I."/>
            <person name="Lane C.E."/>
            <person name="Keeling P.J."/>
            <person name="Gray M.W."/>
            <person name="Grigoriev I.V."/>
            <person name="Archibald J.M."/>
        </authorList>
    </citation>
    <scope>NUCLEOTIDE SEQUENCE</scope>
    <source>
        <strain evidence="1 3">CCMP2712</strain>
    </source>
</reference>
<organism evidence="1">
    <name type="scientific">Guillardia theta (strain CCMP2712)</name>
    <name type="common">Cryptophyte</name>
    <dbReference type="NCBI Taxonomy" id="905079"/>
    <lineage>
        <taxon>Eukaryota</taxon>
        <taxon>Cryptophyceae</taxon>
        <taxon>Pyrenomonadales</taxon>
        <taxon>Geminigeraceae</taxon>
        <taxon>Guillardia</taxon>
    </lineage>
</organism>
<dbReference type="EnsemblProtists" id="EKX34699">
    <property type="protein sequence ID" value="EKX34699"/>
    <property type="gene ID" value="GUITHDRAFT_147018"/>
</dbReference>
<accession>L1IFL0</accession>
<dbReference type="GeneID" id="17291419"/>
<dbReference type="KEGG" id="gtt:GUITHDRAFT_147018"/>
<reference evidence="3" key="2">
    <citation type="submission" date="2012-11" db="EMBL/GenBank/DDBJ databases">
        <authorList>
            <person name="Kuo A."/>
            <person name="Curtis B.A."/>
            <person name="Tanifuji G."/>
            <person name="Burki F."/>
            <person name="Gruber A."/>
            <person name="Irimia M."/>
            <person name="Maruyama S."/>
            <person name="Arias M.C."/>
            <person name="Ball S.G."/>
            <person name="Gile G.H."/>
            <person name="Hirakawa Y."/>
            <person name="Hopkins J.F."/>
            <person name="Rensing S.A."/>
            <person name="Schmutz J."/>
            <person name="Symeonidi A."/>
            <person name="Elias M."/>
            <person name="Eveleigh R.J."/>
            <person name="Herman E.K."/>
            <person name="Klute M.J."/>
            <person name="Nakayama T."/>
            <person name="Obornik M."/>
            <person name="Reyes-Prieto A."/>
            <person name="Armbrust E.V."/>
            <person name="Aves S.J."/>
            <person name="Beiko R.G."/>
            <person name="Coutinho P."/>
            <person name="Dacks J.B."/>
            <person name="Durnford D.G."/>
            <person name="Fast N.M."/>
            <person name="Green B.R."/>
            <person name="Grisdale C."/>
            <person name="Hempe F."/>
            <person name="Henrissat B."/>
            <person name="Hoppner M.P."/>
            <person name="Ishida K.-I."/>
            <person name="Kim E."/>
            <person name="Koreny L."/>
            <person name="Kroth P.G."/>
            <person name="Liu Y."/>
            <person name="Malik S.-B."/>
            <person name="Maier U.G."/>
            <person name="McRose D."/>
            <person name="Mock T."/>
            <person name="Neilson J.A."/>
            <person name="Onodera N.T."/>
            <person name="Poole A.M."/>
            <person name="Pritham E.J."/>
            <person name="Richards T.A."/>
            <person name="Rocap G."/>
            <person name="Roy S.W."/>
            <person name="Sarai C."/>
            <person name="Schaack S."/>
            <person name="Shirato S."/>
            <person name="Slamovits C.H."/>
            <person name="Spencer D.F."/>
            <person name="Suzuki S."/>
            <person name="Worden A.Z."/>
            <person name="Zauner S."/>
            <person name="Barry K."/>
            <person name="Bell C."/>
            <person name="Bharti A.K."/>
            <person name="Crow J.A."/>
            <person name="Grimwood J."/>
            <person name="Kramer R."/>
            <person name="Lindquist E."/>
            <person name="Lucas S."/>
            <person name="Salamov A."/>
            <person name="McFadden G.I."/>
            <person name="Lane C.E."/>
            <person name="Keeling P.J."/>
            <person name="Gray M.W."/>
            <person name="Grigoriev I.V."/>
            <person name="Archibald J.M."/>
        </authorList>
    </citation>
    <scope>NUCLEOTIDE SEQUENCE</scope>
    <source>
        <strain evidence="3">CCMP2712</strain>
    </source>
</reference>
<dbReference type="AlphaFoldDB" id="L1IFL0"/>
<proteinExistence type="predicted"/>
<keyword evidence="3" id="KW-1185">Reference proteome</keyword>
<protein>
    <submittedName>
        <fullName evidence="1 2">Uncharacterized protein</fullName>
    </submittedName>
</protein>
<dbReference type="RefSeq" id="XP_005821679.1">
    <property type="nucleotide sequence ID" value="XM_005821622.1"/>
</dbReference>
<dbReference type="EMBL" id="JH993104">
    <property type="protein sequence ID" value="EKX34699.1"/>
    <property type="molecule type" value="Genomic_DNA"/>
</dbReference>